<keyword evidence="3" id="KW-0378">Hydrolase</keyword>
<gene>
    <name evidence="5" type="primary">pepE</name>
    <name evidence="5" type="ORF">GCM10009092_08250</name>
</gene>
<dbReference type="InterPro" id="IPR005320">
    <property type="entry name" value="Peptidase_S51"/>
</dbReference>
<dbReference type="SUPFAM" id="SSF52317">
    <property type="entry name" value="Class I glutamine amidotransferase-like"/>
    <property type="match status" value="1"/>
</dbReference>
<name>A0ABN0WT71_9ALTE</name>
<dbReference type="PANTHER" id="PTHR20842">
    <property type="entry name" value="PROTEASE S51 ALPHA-ASPARTYL DIPEPTIDASE"/>
    <property type="match status" value="1"/>
</dbReference>
<keyword evidence="2" id="KW-0645">Protease</keyword>
<comment type="caution">
    <text evidence="5">The sequence shown here is derived from an EMBL/GenBank/DDBJ whole genome shotgun (WGS) entry which is preliminary data.</text>
</comment>
<accession>A0ABN0WT71</accession>
<organism evidence="5 6">
    <name type="scientific">Bowmanella denitrificans</name>
    <dbReference type="NCBI Taxonomy" id="366582"/>
    <lineage>
        <taxon>Bacteria</taxon>
        <taxon>Pseudomonadati</taxon>
        <taxon>Pseudomonadota</taxon>
        <taxon>Gammaproteobacteria</taxon>
        <taxon>Alteromonadales</taxon>
        <taxon>Alteromonadaceae</taxon>
        <taxon>Bowmanella</taxon>
    </lineage>
</organism>
<comment type="similarity">
    <text evidence="1">Belongs to the peptidase S51 family.</text>
</comment>
<dbReference type="InterPro" id="IPR029062">
    <property type="entry name" value="Class_I_gatase-like"/>
</dbReference>
<keyword evidence="6" id="KW-1185">Reference proteome</keyword>
<proteinExistence type="inferred from homology"/>
<reference evidence="5 6" key="1">
    <citation type="journal article" date="2019" name="Int. J. Syst. Evol. Microbiol.">
        <title>The Global Catalogue of Microorganisms (GCM) 10K type strain sequencing project: providing services to taxonomists for standard genome sequencing and annotation.</title>
        <authorList>
            <consortium name="The Broad Institute Genomics Platform"/>
            <consortium name="The Broad Institute Genome Sequencing Center for Infectious Disease"/>
            <person name="Wu L."/>
            <person name="Ma J."/>
        </authorList>
    </citation>
    <scope>NUCLEOTIDE SEQUENCE [LARGE SCALE GENOMIC DNA]</scope>
    <source>
        <strain evidence="5 6">JCM 13378</strain>
    </source>
</reference>
<dbReference type="Proteomes" id="UP001501757">
    <property type="component" value="Unassembled WGS sequence"/>
</dbReference>
<keyword evidence="4" id="KW-0720">Serine protease</keyword>
<evidence type="ECO:0000256" key="3">
    <source>
        <dbReference type="ARBA" id="ARBA00022801"/>
    </source>
</evidence>
<dbReference type="CDD" id="cd03146">
    <property type="entry name" value="GAT1_Peptidase_E"/>
    <property type="match status" value="1"/>
</dbReference>
<evidence type="ECO:0000313" key="6">
    <source>
        <dbReference type="Proteomes" id="UP001501757"/>
    </source>
</evidence>
<dbReference type="EMBL" id="BAAAEI010000006">
    <property type="protein sequence ID" value="GAA0346130.1"/>
    <property type="molecule type" value="Genomic_DNA"/>
</dbReference>
<dbReference type="Pfam" id="PF03575">
    <property type="entry name" value="Peptidase_S51"/>
    <property type="match status" value="1"/>
</dbReference>
<evidence type="ECO:0000256" key="2">
    <source>
        <dbReference type="ARBA" id="ARBA00022670"/>
    </source>
</evidence>
<dbReference type="PANTHER" id="PTHR20842:SF0">
    <property type="entry name" value="ALPHA-ASPARTYL DIPEPTIDASE"/>
    <property type="match status" value="1"/>
</dbReference>
<evidence type="ECO:0000256" key="4">
    <source>
        <dbReference type="ARBA" id="ARBA00022825"/>
    </source>
</evidence>
<dbReference type="RefSeq" id="WP_343842105.1">
    <property type="nucleotide sequence ID" value="NZ_BAAAEI010000006.1"/>
</dbReference>
<sequence length="235" mass="25904">MKLLMLSSSREGQHDYLQTARATIMSHLNGIQELLFVPFAGVTLNWDDYVQKVQQALPDIRVQGIHQYADAKQAVEQAKAIAVGGGNTFNLLNQLYRLELLDVIRDKVAAGMPYIGWSAGSNICGDSIRTTNDMPIIEPPSFSALKLVPFQINPHYTDYQHPGHNGETRGQRLAEFMALNPQMPVIAIREGSALVRLGDKLTLQGPHPGIVFLGGKQQDIQPADDLSAFLRSSDQ</sequence>
<dbReference type="Gene3D" id="3.40.50.880">
    <property type="match status" value="1"/>
</dbReference>
<protein>
    <submittedName>
        <fullName evidence="5">Dipeptidase PepE</fullName>
    </submittedName>
</protein>
<evidence type="ECO:0000256" key="1">
    <source>
        <dbReference type="ARBA" id="ARBA00006534"/>
    </source>
</evidence>
<dbReference type="NCBIfam" id="NF003642">
    <property type="entry name" value="PRK05282.1"/>
    <property type="match status" value="1"/>
</dbReference>
<evidence type="ECO:0000313" key="5">
    <source>
        <dbReference type="EMBL" id="GAA0346130.1"/>
    </source>
</evidence>